<dbReference type="FunFam" id="2.40.110.10:FF:000002">
    <property type="entry name" value="Acyl-CoA dehydrogenase fadE12"/>
    <property type="match status" value="1"/>
</dbReference>
<comment type="cofactor">
    <cofactor evidence="1 6">
        <name>FAD</name>
        <dbReference type="ChEBI" id="CHEBI:57692"/>
    </cofactor>
</comment>
<dbReference type="InterPro" id="IPR036250">
    <property type="entry name" value="AcylCo_DH-like_C"/>
</dbReference>
<feature type="domain" description="Acyl-CoA oxidase/dehydrogenase middle" evidence="8">
    <location>
        <begin position="150"/>
        <end position="243"/>
    </location>
</feature>
<dbReference type="Gene3D" id="1.10.540.10">
    <property type="entry name" value="Acyl-CoA dehydrogenase/oxidase, N-terminal domain"/>
    <property type="match status" value="1"/>
</dbReference>
<comment type="caution">
    <text evidence="10">The sequence shown here is derived from an EMBL/GenBank/DDBJ whole genome shotgun (WGS) entry which is preliminary data.</text>
</comment>
<dbReference type="GO" id="GO:0005737">
    <property type="term" value="C:cytoplasm"/>
    <property type="evidence" value="ECO:0007669"/>
    <property type="project" value="TreeGrafter"/>
</dbReference>
<proteinExistence type="inferred from homology"/>
<dbReference type="OrthoDB" id="10254877at2759"/>
<reference evidence="11" key="1">
    <citation type="submission" date="2019-06" db="EMBL/GenBank/DDBJ databases">
        <authorList>
            <person name="Broberg M."/>
        </authorList>
    </citation>
    <scope>NUCLEOTIDE SEQUENCE [LARGE SCALE GENOMIC DNA]</scope>
</reference>
<dbReference type="PROSITE" id="PS00072">
    <property type="entry name" value="ACYL_COA_DH_1"/>
    <property type="match status" value="1"/>
</dbReference>
<reference evidence="10 11" key="2">
    <citation type="submission" date="2021-10" db="EMBL/GenBank/DDBJ databases">
        <authorList>
            <person name="Piombo E."/>
        </authorList>
    </citation>
    <scope>NUCLEOTIDE SEQUENCE [LARGE SCALE GENOMIC DNA]</scope>
</reference>
<dbReference type="SUPFAM" id="SSF47203">
    <property type="entry name" value="Acyl-CoA dehydrogenase C-terminal domain-like"/>
    <property type="match status" value="1"/>
</dbReference>
<dbReference type="InterPro" id="IPR006089">
    <property type="entry name" value="Acyl-CoA_DH_CS"/>
</dbReference>
<evidence type="ECO:0000256" key="3">
    <source>
        <dbReference type="ARBA" id="ARBA00022630"/>
    </source>
</evidence>
<dbReference type="Pfam" id="PF00441">
    <property type="entry name" value="Acyl-CoA_dh_1"/>
    <property type="match status" value="1"/>
</dbReference>
<evidence type="ECO:0000313" key="11">
    <source>
        <dbReference type="Proteomes" id="UP000754883"/>
    </source>
</evidence>
<dbReference type="GO" id="GO:0033539">
    <property type="term" value="P:fatty acid beta-oxidation using acyl-CoA dehydrogenase"/>
    <property type="evidence" value="ECO:0007669"/>
    <property type="project" value="TreeGrafter"/>
</dbReference>
<evidence type="ECO:0000259" key="9">
    <source>
        <dbReference type="Pfam" id="PF02771"/>
    </source>
</evidence>
<dbReference type="Pfam" id="PF02771">
    <property type="entry name" value="Acyl-CoA_dh_N"/>
    <property type="match status" value="1"/>
</dbReference>
<evidence type="ECO:0000256" key="6">
    <source>
        <dbReference type="RuleBase" id="RU362125"/>
    </source>
</evidence>
<dbReference type="InterPro" id="IPR037069">
    <property type="entry name" value="AcylCoA_DH/ox_N_sf"/>
</dbReference>
<dbReference type="GO" id="GO:0050660">
    <property type="term" value="F:flavin adenine dinucleotide binding"/>
    <property type="evidence" value="ECO:0007669"/>
    <property type="project" value="InterPro"/>
</dbReference>
<dbReference type="Proteomes" id="UP000754883">
    <property type="component" value="Unassembled WGS sequence"/>
</dbReference>
<dbReference type="AlphaFoldDB" id="A0A9N9Y3C6"/>
<keyword evidence="11" id="KW-1185">Reference proteome</keyword>
<dbReference type="InterPro" id="IPR009100">
    <property type="entry name" value="AcylCoA_DH/oxidase_NM_dom_sf"/>
</dbReference>
<evidence type="ECO:0000256" key="5">
    <source>
        <dbReference type="ARBA" id="ARBA00023002"/>
    </source>
</evidence>
<name>A0A9N9Y3C6_9HYPO</name>
<dbReference type="InterPro" id="IPR050741">
    <property type="entry name" value="Acyl-CoA_dehydrogenase"/>
</dbReference>
<dbReference type="InterPro" id="IPR006091">
    <property type="entry name" value="Acyl-CoA_Oxase/DH_mid-dom"/>
</dbReference>
<dbReference type="InterPro" id="IPR013786">
    <property type="entry name" value="AcylCoA_DH/ox_N"/>
</dbReference>
<keyword evidence="3 6" id="KW-0285">Flavoprotein</keyword>
<evidence type="ECO:0000256" key="2">
    <source>
        <dbReference type="ARBA" id="ARBA00009347"/>
    </source>
</evidence>
<protein>
    <recommendedName>
        <fullName evidence="12">Acyl-CoA dehydrogenase</fullName>
    </recommendedName>
</protein>
<gene>
    <name evidence="10" type="ORF">CBYS24578_00014145</name>
</gene>
<dbReference type="InterPro" id="IPR046373">
    <property type="entry name" value="Acyl-CoA_Oxase/DH_mid-dom_sf"/>
</dbReference>
<keyword evidence="4 6" id="KW-0274">FAD</keyword>
<feature type="domain" description="Acyl-CoA dehydrogenase/oxidase N-terminal" evidence="9">
    <location>
        <begin position="21"/>
        <end position="146"/>
    </location>
</feature>
<organism evidence="10 11">
    <name type="scientific">Clonostachys byssicola</name>
    <dbReference type="NCBI Taxonomy" id="160290"/>
    <lineage>
        <taxon>Eukaryota</taxon>
        <taxon>Fungi</taxon>
        <taxon>Dikarya</taxon>
        <taxon>Ascomycota</taxon>
        <taxon>Pezizomycotina</taxon>
        <taxon>Sordariomycetes</taxon>
        <taxon>Hypocreomycetidae</taxon>
        <taxon>Hypocreales</taxon>
        <taxon>Bionectriaceae</taxon>
        <taxon>Clonostachys</taxon>
    </lineage>
</organism>
<dbReference type="PANTHER" id="PTHR48083:SF17">
    <property type="entry name" value="ACYL-COA DEHYDROGENASE (AFU_ORTHOLOGUE AFUA_2G16630)-RELATED"/>
    <property type="match status" value="1"/>
</dbReference>
<dbReference type="InterPro" id="IPR009075">
    <property type="entry name" value="AcylCo_DH/oxidase_C"/>
</dbReference>
<dbReference type="SUPFAM" id="SSF56645">
    <property type="entry name" value="Acyl-CoA dehydrogenase NM domain-like"/>
    <property type="match status" value="1"/>
</dbReference>
<dbReference type="Gene3D" id="2.40.110.10">
    <property type="entry name" value="Butyryl-CoA Dehydrogenase, subunit A, domain 2"/>
    <property type="match status" value="1"/>
</dbReference>
<feature type="domain" description="Acyl-CoA dehydrogenase/oxidase C-terminal" evidence="7">
    <location>
        <begin position="255"/>
        <end position="409"/>
    </location>
</feature>
<evidence type="ECO:0000256" key="4">
    <source>
        <dbReference type="ARBA" id="ARBA00022827"/>
    </source>
</evidence>
<dbReference type="Gene3D" id="1.20.140.10">
    <property type="entry name" value="Butyryl-CoA Dehydrogenase, subunit A, domain 3"/>
    <property type="match status" value="1"/>
</dbReference>
<evidence type="ECO:0000259" key="7">
    <source>
        <dbReference type="Pfam" id="PF00441"/>
    </source>
</evidence>
<evidence type="ECO:0000259" key="8">
    <source>
        <dbReference type="Pfam" id="PF02770"/>
    </source>
</evidence>
<dbReference type="Pfam" id="PF02770">
    <property type="entry name" value="Acyl-CoA_dh_M"/>
    <property type="match status" value="1"/>
</dbReference>
<accession>A0A9N9Y3C6</accession>
<dbReference type="GO" id="GO:0003995">
    <property type="term" value="F:acyl-CoA dehydrogenase activity"/>
    <property type="evidence" value="ECO:0007669"/>
    <property type="project" value="InterPro"/>
</dbReference>
<evidence type="ECO:0000256" key="1">
    <source>
        <dbReference type="ARBA" id="ARBA00001974"/>
    </source>
</evidence>
<dbReference type="EMBL" id="CABFNO020001454">
    <property type="protein sequence ID" value="CAG9988733.1"/>
    <property type="molecule type" value="Genomic_DNA"/>
</dbReference>
<comment type="similarity">
    <text evidence="2 6">Belongs to the acyl-CoA dehydrogenase family.</text>
</comment>
<evidence type="ECO:0008006" key="12">
    <source>
        <dbReference type="Google" id="ProtNLM"/>
    </source>
</evidence>
<dbReference type="PANTHER" id="PTHR48083">
    <property type="entry name" value="MEDIUM-CHAIN SPECIFIC ACYL-COA DEHYDROGENASE, MITOCHONDRIAL-RELATED"/>
    <property type="match status" value="1"/>
</dbReference>
<sequence length="422" mass="46213">MSVPYADPLWVSRGQSPYYQDKHVALRKKVRSFVDEHIIPYCEEWEASGSIPQEVITKFAENGLMAASVFPLATEYLDEIKLPGGISPSEWDEFCDLIVMDEIARCGYLGVIWGLACGNIIGLPPVIRFGTPEQKRKFIPDVLKGKTRFCLGVTEPDAGSDVAGITTTATRQGNKYVINGAKKWITNAIWADYCTAAVRTGGPGQKGISAIVIPLTSAGITRKRLFNSGVSASGSTYIEFDNVEVPIENLIGEENQGFRIIMSNFNHERTWLSCMALRLARVCLEDSFIYASRRETFGKKLVSNQIIRAKLATVGRELEAGQTYLEQLVYMLAQSLRTTGVEPPGISGLLASSKVLSCRVLEHAVREAQQIMGGVGYSKGGRGGRVEQISRDVRCMVVGGGSEEILTELSLNQEMKALGSKL</sequence>
<keyword evidence="5 6" id="KW-0560">Oxidoreductase</keyword>
<evidence type="ECO:0000313" key="10">
    <source>
        <dbReference type="EMBL" id="CAG9988733.1"/>
    </source>
</evidence>